<evidence type="ECO:0000313" key="1">
    <source>
        <dbReference type="EMBL" id="WAR18418.1"/>
    </source>
</evidence>
<organism evidence="1 2">
    <name type="scientific">Mya arenaria</name>
    <name type="common">Soft-shell clam</name>
    <dbReference type="NCBI Taxonomy" id="6604"/>
    <lineage>
        <taxon>Eukaryota</taxon>
        <taxon>Metazoa</taxon>
        <taxon>Spiralia</taxon>
        <taxon>Lophotrochozoa</taxon>
        <taxon>Mollusca</taxon>
        <taxon>Bivalvia</taxon>
        <taxon>Autobranchia</taxon>
        <taxon>Heteroconchia</taxon>
        <taxon>Euheterodonta</taxon>
        <taxon>Imparidentia</taxon>
        <taxon>Neoheterodontei</taxon>
        <taxon>Myida</taxon>
        <taxon>Myoidea</taxon>
        <taxon>Myidae</taxon>
        <taxon>Mya</taxon>
    </lineage>
</organism>
<keyword evidence="2" id="KW-1185">Reference proteome</keyword>
<gene>
    <name evidence="1" type="ORF">MAR_000256</name>
</gene>
<accession>A0ABY7F8A5</accession>
<proteinExistence type="predicted"/>
<reference evidence="1" key="1">
    <citation type="submission" date="2022-11" db="EMBL/GenBank/DDBJ databases">
        <title>Centuries of genome instability and evolution in soft-shell clam transmissible cancer (bioRxiv).</title>
        <authorList>
            <person name="Hart S.F.M."/>
            <person name="Yonemitsu M.A."/>
            <person name="Giersch R.M."/>
            <person name="Beal B.F."/>
            <person name="Arriagada G."/>
            <person name="Davis B.W."/>
            <person name="Ostrander E.A."/>
            <person name="Goff S.P."/>
            <person name="Metzger M.J."/>
        </authorList>
    </citation>
    <scope>NUCLEOTIDE SEQUENCE</scope>
    <source>
        <strain evidence="1">MELC-2E11</strain>
        <tissue evidence="1">Siphon/mantle</tissue>
    </source>
</reference>
<dbReference type="InterPro" id="IPR040204">
    <property type="entry name" value="UBR7"/>
</dbReference>
<dbReference type="PANTHER" id="PTHR13513">
    <property type="entry name" value="E3 UBIQUITIN-PROTEIN LIGASE UBR7"/>
    <property type="match status" value="1"/>
</dbReference>
<name>A0ABY7F8A5_MYAAR</name>
<dbReference type="Proteomes" id="UP001164746">
    <property type="component" value="Chromosome 11"/>
</dbReference>
<protein>
    <submittedName>
        <fullName evidence="1">UBR7-like protein</fullName>
    </submittedName>
</protein>
<evidence type="ECO:0000313" key="2">
    <source>
        <dbReference type="Proteomes" id="UP001164746"/>
    </source>
</evidence>
<sequence>MSSQHDREQQVLNSMNRVQQIEMVQGLNDMKSALSDYLKHFAENGKVVRAEDIREFFTQMEQRKRPCLSIFL</sequence>
<dbReference type="EMBL" id="CP111022">
    <property type="protein sequence ID" value="WAR18418.1"/>
    <property type="molecule type" value="Genomic_DNA"/>
</dbReference>
<dbReference type="PANTHER" id="PTHR13513:SF9">
    <property type="entry name" value="E3 UBIQUITIN-PROTEIN LIGASE UBR7-RELATED"/>
    <property type="match status" value="1"/>
</dbReference>